<reference evidence="3 4" key="1">
    <citation type="submission" date="2018-12" db="EMBL/GenBank/DDBJ databases">
        <authorList>
            <consortium name="Pathogen Informatics"/>
        </authorList>
    </citation>
    <scope>NUCLEOTIDE SEQUENCE [LARGE SCALE GENOMIC DNA]</scope>
    <source>
        <strain evidence="3 4">NCTC12871</strain>
    </source>
</reference>
<dbReference type="GO" id="GO:0016829">
    <property type="term" value="F:lyase activity"/>
    <property type="evidence" value="ECO:0007669"/>
    <property type="project" value="UniProtKB-KW"/>
</dbReference>
<dbReference type="Gene3D" id="3.20.20.60">
    <property type="entry name" value="Phosphoenolpyruvate-binding domains"/>
    <property type="match status" value="2"/>
</dbReference>
<dbReference type="SUPFAM" id="SSF51621">
    <property type="entry name" value="Phosphoenolpyruvate/pyruvate domain"/>
    <property type="match status" value="1"/>
</dbReference>
<dbReference type="InterPro" id="IPR040442">
    <property type="entry name" value="Pyrv_kinase-like_dom_sf"/>
</dbReference>
<evidence type="ECO:0000313" key="4">
    <source>
        <dbReference type="Proteomes" id="UP000279799"/>
    </source>
</evidence>
<feature type="domain" description="HpcH/HpaI aldolase/citrate lyase" evidence="2">
    <location>
        <begin position="12"/>
        <end position="152"/>
    </location>
</feature>
<protein>
    <submittedName>
        <fullName evidence="3">Citrate lyase beta subunit</fullName>
    </submittedName>
</protein>
<keyword evidence="4" id="KW-1185">Reference proteome</keyword>
<sequence length="264" mass="30091">MKFMIIENNIDLIKFYDSIGIDRIFIDLEVLGKKERQGHLDTVITLNHSITDINKIKPLLKKSKLLVRVNPININSKYEIEQCIQNGADIIMLPMFKRVNEVKEFLTIIGGRVRTCLLLETSEAVCRIDDILDIPGIDEVHIGLNDLHLAYGLDFMFELLTGGIIELIVNKLKKKNIPFGIGGIATCQGGAINGRIILGEYIRLGATQVILSRSFKKIVENSKDLFLKEINKLNNELNYWNHATDNDFYNNRNILKEKVLEIIN</sequence>
<keyword evidence="3" id="KW-0456">Lyase</keyword>
<dbReference type="OrthoDB" id="278846at2"/>
<keyword evidence="1" id="KW-0479">Metal-binding</keyword>
<evidence type="ECO:0000259" key="2">
    <source>
        <dbReference type="Pfam" id="PF03328"/>
    </source>
</evidence>
<dbReference type="AlphaFoldDB" id="A0A448TV72"/>
<dbReference type="EMBL" id="LR134510">
    <property type="protein sequence ID" value="VEJ09835.1"/>
    <property type="molecule type" value="Genomic_DNA"/>
</dbReference>
<dbReference type="Pfam" id="PF03328">
    <property type="entry name" value="HpcH_HpaI"/>
    <property type="match status" value="1"/>
</dbReference>
<proteinExistence type="predicted"/>
<evidence type="ECO:0000313" key="3">
    <source>
        <dbReference type="EMBL" id="VEJ09835.1"/>
    </source>
</evidence>
<dbReference type="GO" id="GO:0046872">
    <property type="term" value="F:metal ion binding"/>
    <property type="evidence" value="ECO:0007669"/>
    <property type="project" value="UniProtKB-KW"/>
</dbReference>
<dbReference type="Proteomes" id="UP000279799">
    <property type="component" value="Chromosome"/>
</dbReference>
<evidence type="ECO:0000256" key="1">
    <source>
        <dbReference type="ARBA" id="ARBA00022723"/>
    </source>
</evidence>
<accession>A0A448TV72</accession>
<dbReference type="RefSeq" id="WP_126600091.1">
    <property type="nucleotide sequence ID" value="NZ_LR134510.1"/>
</dbReference>
<gene>
    <name evidence="3" type="ORF">NCTC12871_01322</name>
</gene>
<name>A0A448TV72_9PAST</name>
<organism evidence="3 4">
    <name type="scientific">Actinobacillus delphinicola</name>
    <dbReference type="NCBI Taxonomy" id="51161"/>
    <lineage>
        <taxon>Bacteria</taxon>
        <taxon>Pseudomonadati</taxon>
        <taxon>Pseudomonadota</taxon>
        <taxon>Gammaproteobacteria</taxon>
        <taxon>Pasteurellales</taxon>
        <taxon>Pasteurellaceae</taxon>
        <taxon>Actinobacillus</taxon>
    </lineage>
</organism>
<dbReference type="InterPro" id="IPR015813">
    <property type="entry name" value="Pyrv/PenolPyrv_kinase-like_dom"/>
</dbReference>
<dbReference type="InterPro" id="IPR005000">
    <property type="entry name" value="Aldolase/citrate-lyase_domain"/>
</dbReference>
<dbReference type="KEGG" id="adp:NCTC12871_01322"/>